<evidence type="ECO:0000313" key="3">
    <source>
        <dbReference type="Proteomes" id="UP000501849"/>
    </source>
</evidence>
<feature type="region of interest" description="Disordered" evidence="1">
    <location>
        <begin position="60"/>
        <end position="93"/>
    </location>
</feature>
<evidence type="ECO:0000313" key="2">
    <source>
        <dbReference type="EMBL" id="QIV79839.1"/>
    </source>
</evidence>
<dbReference type="EMBL" id="CP038798">
    <property type="protein sequence ID" value="QIV79839.1"/>
    <property type="molecule type" value="Genomic_DNA"/>
</dbReference>
<sequence>MGTSSLRGTPDGTAITLAIAATPKKISGGLLYKLIRFSHRHSTDIALLVDGLSKSLDAVKKPSGELQTQGRGADPAAGDSMHPTFKQVSPHQHKHEMFRRLELVAQENRTSTMREPVNVTEPPLPGVLRSSLEQKPVSAIQNPWSWRPASD</sequence>
<feature type="region of interest" description="Disordered" evidence="1">
    <location>
        <begin position="108"/>
        <end position="151"/>
    </location>
</feature>
<proteinExistence type="predicted"/>
<organism evidence="2 3">
    <name type="scientific">Mycolicibacterium frederiksbergense</name>
    <dbReference type="NCBI Taxonomy" id="117567"/>
    <lineage>
        <taxon>Bacteria</taxon>
        <taxon>Bacillati</taxon>
        <taxon>Actinomycetota</taxon>
        <taxon>Actinomycetes</taxon>
        <taxon>Mycobacteriales</taxon>
        <taxon>Mycobacteriaceae</taxon>
        <taxon>Mycolicibacterium</taxon>
    </lineage>
</organism>
<dbReference type="KEGG" id="mfre:EXE63_02100"/>
<accession>A0A6H0S034</accession>
<dbReference type="RefSeq" id="WP_168140581.1">
    <property type="nucleotide sequence ID" value="NZ_CP038798.1"/>
</dbReference>
<keyword evidence="2" id="KW-0614">Plasmid</keyword>
<protein>
    <submittedName>
        <fullName evidence="2">Uncharacterized protein</fullName>
    </submittedName>
</protein>
<evidence type="ECO:0000256" key="1">
    <source>
        <dbReference type="SAM" id="MobiDB-lite"/>
    </source>
</evidence>
<geneLocation type="plasmid" evidence="2 3">
    <name>unnamed2</name>
</geneLocation>
<reference evidence="2 3" key="1">
    <citation type="submission" date="2019-04" db="EMBL/GenBank/DDBJ databases">
        <title>Draft, Whole-Genome Sequence of the Anthracene-degrading Mycobacterium frederiksbergense LB501T, Isolated from a Polycyclic Aromatic Hydrocarbon (PAH)-Contaminated Soil.</title>
        <authorList>
            <person name="Augelletti F."/>
        </authorList>
    </citation>
    <scope>NUCLEOTIDE SEQUENCE [LARGE SCALE GENOMIC DNA]</scope>
    <source>
        <strain evidence="2 3">LB 501T</strain>
        <plasmid evidence="2 3">unnamed2</plasmid>
    </source>
</reference>
<keyword evidence="3" id="KW-1185">Reference proteome</keyword>
<gene>
    <name evidence="2" type="ORF">EXE63_02100</name>
</gene>
<dbReference type="Proteomes" id="UP000501849">
    <property type="component" value="Plasmid unnamed2"/>
</dbReference>
<dbReference type="AlphaFoldDB" id="A0A6H0S034"/>
<name>A0A6H0S034_9MYCO</name>